<dbReference type="GO" id="GO:0006139">
    <property type="term" value="P:nucleobase-containing compound metabolic process"/>
    <property type="evidence" value="ECO:0007669"/>
    <property type="project" value="InterPro"/>
</dbReference>
<dbReference type="Proteomes" id="UP000886289">
    <property type="component" value="Unassembled WGS sequence"/>
</dbReference>
<dbReference type="Pfam" id="PF01612">
    <property type="entry name" value="DNA_pol_A_exo1"/>
    <property type="match status" value="1"/>
</dbReference>
<protein>
    <submittedName>
        <fullName evidence="2">Ribonuclease D</fullName>
    </submittedName>
</protein>
<dbReference type="InterPro" id="IPR002562">
    <property type="entry name" value="3'-5'_exonuclease_dom"/>
</dbReference>
<dbReference type="SMART" id="SM00474">
    <property type="entry name" value="35EXOc"/>
    <property type="match status" value="1"/>
</dbReference>
<dbReference type="EMBL" id="DRBS01000327">
    <property type="protein sequence ID" value="HDD44963.1"/>
    <property type="molecule type" value="Genomic_DNA"/>
</dbReference>
<dbReference type="PANTHER" id="PTHR47649:SF1">
    <property type="entry name" value="RIBONUCLEASE D"/>
    <property type="match status" value="1"/>
</dbReference>
<evidence type="ECO:0000313" key="2">
    <source>
        <dbReference type="EMBL" id="HDD44963.1"/>
    </source>
</evidence>
<dbReference type="SUPFAM" id="SSF53098">
    <property type="entry name" value="Ribonuclease H-like"/>
    <property type="match status" value="1"/>
</dbReference>
<gene>
    <name evidence="2" type="ORF">ENG63_08930</name>
</gene>
<comment type="caution">
    <text evidence="2">The sequence shown here is derived from an EMBL/GenBank/DDBJ whole genome shotgun (WGS) entry which is preliminary data.</text>
</comment>
<organism evidence="2">
    <name type="scientific">Desulfofervidus auxilii</name>
    <dbReference type="NCBI Taxonomy" id="1621989"/>
    <lineage>
        <taxon>Bacteria</taxon>
        <taxon>Pseudomonadati</taxon>
        <taxon>Thermodesulfobacteriota</taxon>
        <taxon>Candidatus Desulfofervidia</taxon>
        <taxon>Candidatus Desulfofervidales</taxon>
        <taxon>Candidatus Desulfofervidaceae</taxon>
        <taxon>Candidatus Desulfofervidus</taxon>
    </lineage>
</organism>
<name>A0A7C0U3W4_DESA2</name>
<reference evidence="2" key="1">
    <citation type="journal article" date="2020" name="mSystems">
        <title>Genome- and Community-Level Interaction Insights into Carbon Utilization and Element Cycling Functions of Hydrothermarchaeota in Hydrothermal Sediment.</title>
        <authorList>
            <person name="Zhou Z."/>
            <person name="Liu Y."/>
            <person name="Xu W."/>
            <person name="Pan J."/>
            <person name="Luo Z.H."/>
            <person name="Li M."/>
        </authorList>
    </citation>
    <scope>NUCLEOTIDE SEQUENCE [LARGE SCALE GENOMIC DNA]</scope>
    <source>
        <strain evidence="2">HyVt-233</strain>
    </source>
</reference>
<dbReference type="InterPro" id="IPR051086">
    <property type="entry name" value="RNase_D-like"/>
</dbReference>
<dbReference type="GO" id="GO:0008408">
    <property type="term" value="F:3'-5' exonuclease activity"/>
    <property type="evidence" value="ECO:0007669"/>
    <property type="project" value="InterPro"/>
</dbReference>
<accession>A0A7C0U3W4</accession>
<evidence type="ECO:0000259" key="1">
    <source>
        <dbReference type="SMART" id="SM00474"/>
    </source>
</evidence>
<proteinExistence type="predicted"/>
<feature type="domain" description="3'-5' exonuclease" evidence="1">
    <location>
        <begin position="2"/>
        <end position="172"/>
    </location>
</feature>
<dbReference type="CDD" id="cd06142">
    <property type="entry name" value="RNaseD_exo"/>
    <property type="match status" value="1"/>
</dbReference>
<dbReference type="InterPro" id="IPR012337">
    <property type="entry name" value="RNaseH-like_sf"/>
</dbReference>
<dbReference type="AlphaFoldDB" id="A0A7C0U3W4"/>
<sequence length="204" mass="23803">MTYQIYYHDISNKYLDQVYKTKIVAWDIETSGLDWRNDQIGLCQLYTPGQHVAVVKINNVPPKKLCLLLRDVSIKKVFHHAMFDLRFMSYRWKVLPQNIACTKIAAKLLDAKNENKHSLQVILKQYLGVIIDKKEQLSNWLSPELTKEQISYAVNDVIYLLPLLDVLEKNLKSKGLLELAHLCFAFIPTRVQLEILGYKDIYSY</sequence>
<dbReference type="PANTHER" id="PTHR47649">
    <property type="entry name" value="RIBONUCLEASE D"/>
    <property type="match status" value="1"/>
</dbReference>
<dbReference type="Gene3D" id="3.30.420.10">
    <property type="entry name" value="Ribonuclease H-like superfamily/Ribonuclease H"/>
    <property type="match status" value="1"/>
</dbReference>
<dbReference type="GO" id="GO:0003676">
    <property type="term" value="F:nucleic acid binding"/>
    <property type="evidence" value="ECO:0007669"/>
    <property type="project" value="InterPro"/>
</dbReference>
<dbReference type="InterPro" id="IPR036397">
    <property type="entry name" value="RNaseH_sf"/>
</dbReference>